<dbReference type="SMART" id="SM00355">
    <property type="entry name" value="ZnF_C2H2"/>
    <property type="match status" value="3"/>
</dbReference>
<keyword evidence="4" id="KW-0862">Zinc</keyword>
<dbReference type="PANTHER" id="PTHR33936:SF24">
    <property type="entry name" value="C2H2-TYPE DOMAIN-CONTAINING PROTEIN"/>
    <property type="match status" value="1"/>
</dbReference>
<keyword evidence="3 5" id="KW-0863">Zinc-finger</keyword>
<evidence type="ECO:0000256" key="3">
    <source>
        <dbReference type="ARBA" id="ARBA00022771"/>
    </source>
</evidence>
<evidence type="ECO:0000313" key="7">
    <source>
        <dbReference type="EMBL" id="GBN01390.1"/>
    </source>
</evidence>
<proteinExistence type="predicted"/>
<sequence>MSSSDFVCTICNKSFKYKSNLTRHLKTIHQDESFAGFTCIFCERKFKRKHDLQRHMVNIHELEEVDAMKIGSEKVEVEEKSVAPDETVDAMKIGSEEVELEEKSVTANDIVDAMKIGSEKVVLEEISVSGNDIVDAMTVESEEVEMEEIVMASDEIVNMTNLGSESASSVEVSAQSSRAGTSSSFGYPCLEKECSYYLKNRQELRQHLLFIHGKNFIFDELEFSNYSEFMEWKLTFEKENEIHFIKQCGIKKRKHGYLQYFYCFRSGRYRKEGQGKRASQRSRKTDSLCTAEIKAIISENGRVIVKICNTHYGHDNSVPFLQLTTAEKNKIANLLKMKIDISVILENIREDMIASEKIGRIHLSTRQDIKNIQRNFNLNVERHRNDAISVRLMIEEMADLDSENPVLGYKFQGSIPREYENFEEEDFILVYQHPLQREMLKQYGNKVVCLDSTHGTNAYNFKLITVLIVDDFGEGFPAAWCLSNREDYSALKKFFDLIDRNLGEKLNPQFFMSDDAPAFYNAWTDVFESSPHKLLCAFHFDKAVTKQLKQLISNKLKSCEVYKSLITIFSENIQQRFLEMYPNFKNDLLDDPETEKFGIYFINNYDHRLKEIAACYRLESIVNTNNHLESFHKDFKYNYLNGKSNKRLDHCLYKLIEYIKDKGHQRIIKLQRGKVSFQVRKILIRHKLSLSLNPDSVLQESDDSFIVKGERANYNVELIKENCPEVCRIRCNECSACIHKIKCSCMDSVQNNTICKHAHLVCRKYLKKDRIENISNDSSVLTNDVHIIMQSTSQKEQKSERTEVRGCIKKYRRTTYRN</sequence>
<dbReference type="GO" id="GO:0032502">
    <property type="term" value="P:developmental process"/>
    <property type="evidence" value="ECO:0007669"/>
    <property type="project" value="UniProtKB-ARBA"/>
</dbReference>
<keyword evidence="8" id="KW-1185">Reference proteome</keyword>
<keyword evidence="2" id="KW-0677">Repeat</keyword>
<dbReference type="PROSITE" id="PS50157">
    <property type="entry name" value="ZINC_FINGER_C2H2_2"/>
    <property type="match status" value="2"/>
</dbReference>
<dbReference type="GO" id="GO:0008270">
    <property type="term" value="F:zinc ion binding"/>
    <property type="evidence" value="ECO:0007669"/>
    <property type="project" value="UniProtKB-KW"/>
</dbReference>
<evidence type="ECO:0000256" key="1">
    <source>
        <dbReference type="ARBA" id="ARBA00022723"/>
    </source>
</evidence>
<accession>A0A4Y2KHK4</accession>
<dbReference type="PROSITE" id="PS00028">
    <property type="entry name" value="ZINC_FINGER_C2H2_1"/>
    <property type="match status" value="3"/>
</dbReference>
<evidence type="ECO:0000256" key="2">
    <source>
        <dbReference type="ARBA" id="ARBA00022737"/>
    </source>
</evidence>
<comment type="caution">
    <text evidence="7">The sequence shown here is derived from an EMBL/GenBank/DDBJ whole genome shotgun (WGS) entry which is preliminary data.</text>
</comment>
<dbReference type="InterPro" id="IPR036236">
    <property type="entry name" value="Znf_C2H2_sf"/>
</dbReference>
<feature type="domain" description="C2H2-type" evidence="6">
    <location>
        <begin position="6"/>
        <end position="34"/>
    </location>
</feature>
<evidence type="ECO:0000256" key="4">
    <source>
        <dbReference type="ARBA" id="ARBA00022833"/>
    </source>
</evidence>
<dbReference type="InterPro" id="IPR052797">
    <property type="entry name" value="RegFact_GeneExpr_CellDeath"/>
</dbReference>
<evidence type="ECO:0000259" key="6">
    <source>
        <dbReference type="PROSITE" id="PS50157"/>
    </source>
</evidence>
<dbReference type="SUPFAM" id="SSF57667">
    <property type="entry name" value="beta-beta-alpha zinc fingers"/>
    <property type="match status" value="1"/>
</dbReference>
<evidence type="ECO:0000313" key="8">
    <source>
        <dbReference type="Proteomes" id="UP000499080"/>
    </source>
</evidence>
<dbReference type="Pfam" id="PF00096">
    <property type="entry name" value="zf-C2H2"/>
    <property type="match status" value="1"/>
</dbReference>
<dbReference type="InterPro" id="IPR018289">
    <property type="entry name" value="MULE_transposase_dom"/>
</dbReference>
<dbReference type="Proteomes" id="UP000499080">
    <property type="component" value="Unassembled WGS sequence"/>
</dbReference>
<dbReference type="OrthoDB" id="6424715at2759"/>
<feature type="domain" description="C2H2-type" evidence="6">
    <location>
        <begin position="37"/>
        <end position="65"/>
    </location>
</feature>
<dbReference type="FunFam" id="3.30.160.60:FF:000202">
    <property type="entry name" value="Zinc finger protein 574"/>
    <property type="match status" value="1"/>
</dbReference>
<dbReference type="Gene3D" id="3.30.160.60">
    <property type="entry name" value="Classic Zinc Finger"/>
    <property type="match status" value="1"/>
</dbReference>
<reference evidence="7 8" key="1">
    <citation type="journal article" date="2019" name="Sci. Rep.">
        <title>Orb-weaving spider Araneus ventricosus genome elucidates the spidroin gene catalogue.</title>
        <authorList>
            <person name="Kono N."/>
            <person name="Nakamura H."/>
            <person name="Ohtoshi R."/>
            <person name="Moran D.A.P."/>
            <person name="Shinohara A."/>
            <person name="Yoshida Y."/>
            <person name="Fujiwara M."/>
            <person name="Mori M."/>
            <person name="Tomita M."/>
            <person name="Arakawa K."/>
        </authorList>
    </citation>
    <scope>NUCLEOTIDE SEQUENCE [LARGE SCALE GENOMIC DNA]</scope>
</reference>
<dbReference type="AlphaFoldDB" id="A0A4Y2KHK4"/>
<dbReference type="PANTHER" id="PTHR33936">
    <property type="entry name" value="PROTEIN CBG17840"/>
    <property type="match status" value="1"/>
</dbReference>
<protein>
    <recommendedName>
        <fullName evidence="6">C2H2-type domain-containing protein</fullName>
    </recommendedName>
</protein>
<gene>
    <name evidence="7" type="ORF">AVEN_110443_1</name>
</gene>
<dbReference type="EMBL" id="BGPR01004613">
    <property type="protein sequence ID" value="GBN01390.1"/>
    <property type="molecule type" value="Genomic_DNA"/>
</dbReference>
<evidence type="ECO:0000256" key="5">
    <source>
        <dbReference type="PROSITE-ProRule" id="PRU00042"/>
    </source>
</evidence>
<dbReference type="InterPro" id="IPR013087">
    <property type="entry name" value="Znf_C2H2_type"/>
</dbReference>
<organism evidence="7 8">
    <name type="scientific">Araneus ventricosus</name>
    <name type="common">Orbweaver spider</name>
    <name type="synonym">Epeira ventricosa</name>
    <dbReference type="NCBI Taxonomy" id="182803"/>
    <lineage>
        <taxon>Eukaryota</taxon>
        <taxon>Metazoa</taxon>
        <taxon>Ecdysozoa</taxon>
        <taxon>Arthropoda</taxon>
        <taxon>Chelicerata</taxon>
        <taxon>Arachnida</taxon>
        <taxon>Araneae</taxon>
        <taxon>Araneomorphae</taxon>
        <taxon>Entelegynae</taxon>
        <taxon>Araneoidea</taxon>
        <taxon>Araneidae</taxon>
        <taxon>Araneus</taxon>
    </lineage>
</organism>
<keyword evidence="1" id="KW-0479">Metal-binding</keyword>
<name>A0A4Y2KHK4_ARAVE</name>
<dbReference type="Pfam" id="PF10551">
    <property type="entry name" value="MULE"/>
    <property type="match status" value="1"/>
</dbReference>